<feature type="region of interest" description="Disordered" evidence="1">
    <location>
        <begin position="23"/>
        <end position="48"/>
    </location>
</feature>
<comment type="caution">
    <text evidence="2">The sequence shown here is derived from an EMBL/GenBank/DDBJ whole genome shotgun (WGS) entry which is preliminary data.</text>
</comment>
<sequence length="75" mass="7823">MNLYAGLLFNQGHVQDVETARMLSEAPGPAPAPAAGEGPPATARPGTREDAARLLQGRGRVVGVELWAALLSAFR</sequence>
<dbReference type="RefSeq" id="WP_280943642.1">
    <property type="nucleotide sequence ID" value="NZ_JARYGX010000027.1"/>
</dbReference>
<protein>
    <submittedName>
        <fullName evidence="2">Uncharacterized protein</fullName>
    </submittedName>
</protein>
<reference evidence="2" key="1">
    <citation type="journal article" date="2007" name="Int. J. Syst. Evol. Microbiol.">
        <title>Luteimonas composti sp. nov., a moderately thermophilic bacterium isolated from food waste.</title>
        <authorList>
            <person name="Young C.C."/>
            <person name="Kampfer P."/>
            <person name="Chen W.M."/>
            <person name="Yen W.S."/>
            <person name="Arun A.B."/>
            <person name="Lai W.A."/>
            <person name="Shen F.T."/>
            <person name="Rekha P.D."/>
            <person name="Lin K.Y."/>
            <person name="Chou J.H."/>
        </authorList>
    </citation>
    <scope>NUCLEOTIDE SEQUENCE</scope>
    <source>
        <strain evidence="2">CC-YY355</strain>
    </source>
</reference>
<evidence type="ECO:0000313" key="3">
    <source>
        <dbReference type="Proteomes" id="UP001160550"/>
    </source>
</evidence>
<evidence type="ECO:0000313" key="2">
    <source>
        <dbReference type="EMBL" id="MDH7454428.1"/>
    </source>
</evidence>
<dbReference type="EMBL" id="JARYGX010000027">
    <property type="protein sequence ID" value="MDH7454428.1"/>
    <property type="molecule type" value="Genomic_DNA"/>
</dbReference>
<reference evidence="2" key="2">
    <citation type="submission" date="2023-04" db="EMBL/GenBank/DDBJ databases">
        <authorList>
            <person name="Sun J.-Q."/>
        </authorList>
    </citation>
    <scope>NUCLEOTIDE SEQUENCE</scope>
    <source>
        <strain evidence="2">CC-YY355</strain>
    </source>
</reference>
<keyword evidence="3" id="KW-1185">Reference proteome</keyword>
<accession>A0ABT6MVE0</accession>
<name>A0ABT6MVE0_9GAMM</name>
<evidence type="ECO:0000256" key="1">
    <source>
        <dbReference type="SAM" id="MobiDB-lite"/>
    </source>
</evidence>
<gene>
    <name evidence="2" type="ORF">QF205_15310</name>
</gene>
<organism evidence="2 3">
    <name type="scientific">Luteimonas composti</name>
    <dbReference type="NCBI Taxonomy" id="398257"/>
    <lineage>
        <taxon>Bacteria</taxon>
        <taxon>Pseudomonadati</taxon>
        <taxon>Pseudomonadota</taxon>
        <taxon>Gammaproteobacteria</taxon>
        <taxon>Lysobacterales</taxon>
        <taxon>Lysobacteraceae</taxon>
        <taxon>Luteimonas</taxon>
    </lineage>
</organism>
<feature type="compositionally biased region" description="Low complexity" evidence="1">
    <location>
        <begin position="33"/>
        <end position="45"/>
    </location>
</feature>
<proteinExistence type="predicted"/>
<dbReference type="Proteomes" id="UP001160550">
    <property type="component" value="Unassembled WGS sequence"/>
</dbReference>